<dbReference type="PANTHER" id="PTHR33529:SF2">
    <property type="entry name" value="LIPOPOLYSACCHARIDE EXPORT SYSTEM PERMEASE PROTEIN LPTG"/>
    <property type="match status" value="1"/>
</dbReference>
<dbReference type="GO" id="GO:0043190">
    <property type="term" value="C:ATP-binding cassette (ABC) transporter complex"/>
    <property type="evidence" value="ECO:0007669"/>
    <property type="project" value="InterPro"/>
</dbReference>
<keyword evidence="4" id="KW-1003">Cell membrane</keyword>
<comment type="subunit">
    <text evidence="8">Component of the lipopolysaccharide transport and assembly complex. The LptBFG transporter is composed of two ATP-binding proteins (LptB) and two transmembrane proteins (LptF and LptG).</text>
</comment>
<dbReference type="PANTHER" id="PTHR33529">
    <property type="entry name" value="SLR0882 PROTEIN-RELATED"/>
    <property type="match status" value="1"/>
</dbReference>
<comment type="subcellular location">
    <subcellularLocation>
        <location evidence="2">Cell membrane</location>
        <topology evidence="2">Multi-pass membrane protein</topology>
    </subcellularLocation>
</comment>
<evidence type="ECO:0000256" key="8">
    <source>
        <dbReference type="ARBA" id="ARBA00026081"/>
    </source>
</evidence>
<dbReference type="GO" id="GO:0055085">
    <property type="term" value="P:transmembrane transport"/>
    <property type="evidence" value="ECO:0007669"/>
    <property type="project" value="InterPro"/>
</dbReference>
<evidence type="ECO:0000256" key="5">
    <source>
        <dbReference type="ARBA" id="ARBA00022692"/>
    </source>
</evidence>
<dbReference type="OrthoDB" id="9776227at2"/>
<keyword evidence="11" id="KW-1185">Reference proteome</keyword>
<protein>
    <submittedName>
        <fullName evidence="10">Lipopolysaccharide export system permease protein</fullName>
    </submittedName>
</protein>
<dbReference type="GO" id="GO:0015920">
    <property type="term" value="P:lipopolysaccharide transport"/>
    <property type="evidence" value="ECO:0007669"/>
    <property type="project" value="TreeGrafter"/>
</dbReference>
<evidence type="ECO:0000256" key="1">
    <source>
        <dbReference type="ARBA" id="ARBA00002265"/>
    </source>
</evidence>
<dbReference type="RefSeq" id="WP_085213334.1">
    <property type="nucleotide sequence ID" value="NZ_FXAM01000001.1"/>
</dbReference>
<reference evidence="10 11" key="1">
    <citation type="submission" date="2016-12" db="EMBL/GenBank/DDBJ databases">
        <authorList>
            <person name="Song W.-J."/>
            <person name="Kurnit D.M."/>
        </authorList>
    </citation>
    <scope>NUCLEOTIDE SEQUENCE [LARGE SCALE GENOMIC DNA]</scope>
    <source>
        <strain evidence="10 11">175</strain>
    </source>
</reference>
<evidence type="ECO:0000313" key="10">
    <source>
        <dbReference type="EMBL" id="SMF95259.1"/>
    </source>
</evidence>
<dbReference type="InterPro" id="IPR030923">
    <property type="entry name" value="LptG"/>
</dbReference>
<sequence>MLRTLDRYVAKEVIKGALIAVTVLLALLNFFTFADELGDLGEGDYGMKQIFGYLALTSPRAFYELMPSAALVGGLVTLGGLANNRELMAMQAAGASRARIIRAVLSGGLVLLAISVAVGELVAPGAEREANALKSTALKKQVASRTKYGFWVRDGNIFINIRRVDQPENLGDINIYEVSPDKRLLLASHANKAIYDGAKWGLVKIRASYFRPGEVTADLKPAMDWSSVLAPDLLNAFVIRPENLSAWELDRYIDYLRENGQNPLPVEQAFWGRIVQPAVTLVMLLVAVPFVLTIKREVGMGQRIVVGVVIGLGFYLFDRMFSHFGLIYEMNPIFAASFPTGLALVGAMIGLMRMRAG</sequence>
<evidence type="ECO:0000313" key="11">
    <source>
        <dbReference type="Proteomes" id="UP000192923"/>
    </source>
</evidence>
<comment type="function">
    <text evidence="1">Part of the ABC transporter complex LptBFG involved in the translocation of lipopolysaccharide (LPS) from the inner membrane to the outer membrane.</text>
</comment>
<feature type="transmembrane region" description="Helical" evidence="9">
    <location>
        <begin position="333"/>
        <end position="352"/>
    </location>
</feature>
<dbReference type="AlphaFoldDB" id="A0A1Y6CX61"/>
<feature type="transmembrane region" description="Helical" evidence="9">
    <location>
        <begin position="274"/>
        <end position="292"/>
    </location>
</feature>
<evidence type="ECO:0000256" key="6">
    <source>
        <dbReference type="ARBA" id="ARBA00022989"/>
    </source>
</evidence>
<keyword evidence="5 9" id="KW-0812">Transmembrane</keyword>
<evidence type="ECO:0000256" key="2">
    <source>
        <dbReference type="ARBA" id="ARBA00004651"/>
    </source>
</evidence>
<dbReference type="STRING" id="1760988.SAMN02949497_2614"/>
<feature type="transmembrane region" description="Helical" evidence="9">
    <location>
        <begin position="304"/>
        <end position="321"/>
    </location>
</feature>
<dbReference type="Proteomes" id="UP000192923">
    <property type="component" value="Unassembled WGS sequence"/>
</dbReference>
<evidence type="ECO:0000256" key="3">
    <source>
        <dbReference type="ARBA" id="ARBA00007725"/>
    </source>
</evidence>
<gene>
    <name evidence="10" type="ORF">SAMN02949497_2614</name>
</gene>
<feature type="transmembrane region" description="Helical" evidence="9">
    <location>
        <begin position="12"/>
        <end position="34"/>
    </location>
</feature>
<evidence type="ECO:0000256" key="4">
    <source>
        <dbReference type="ARBA" id="ARBA00022475"/>
    </source>
</evidence>
<feature type="transmembrane region" description="Helical" evidence="9">
    <location>
        <begin position="103"/>
        <end position="123"/>
    </location>
</feature>
<feature type="transmembrane region" description="Helical" evidence="9">
    <location>
        <begin position="61"/>
        <end position="82"/>
    </location>
</feature>
<keyword evidence="7 9" id="KW-0472">Membrane</keyword>
<comment type="similarity">
    <text evidence="3">Belongs to the LptF/LptG family.</text>
</comment>
<dbReference type="Pfam" id="PF03739">
    <property type="entry name" value="LptF_LptG"/>
    <property type="match status" value="1"/>
</dbReference>
<proteinExistence type="inferred from homology"/>
<organism evidence="10 11">
    <name type="scientific">Methylomagnum ishizawai</name>
    <dbReference type="NCBI Taxonomy" id="1760988"/>
    <lineage>
        <taxon>Bacteria</taxon>
        <taxon>Pseudomonadati</taxon>
        <taxon>Pseudomonadota</taxon>
        <taxon>Gammaproteobacteria</taxon>
        <taxon>Methylococcales</taxon>
        <taxon>Methylococcaceae</taxon>
        <taxon>Methylomagnum</taxon>
    </lineage>
</organism>
<evidence type="ECO:0000256" key="7">
    <source>
        <dbReference type="ARBA" id="ARBA00023136"/>
    </source>
</evidence>
<accession>A0A1Y6CX61</accession>
<dbReference type="InterPro" id="IPR005495">
    <property type="entry name" value="LptG/LptF_permease"/>
</dbReference>
<keyword evidence="6 9" id="KW-1133">Transmembrane helix</keyword>
<dbReference type="EMBL" id="FXAM01000001">
    <property type="protein sequence ID" value="SMF95259.1"/>
    <property type="molecule type" value="Genomic_DNA"/>
</dbReference>
<name>A0A1Y6CX61_9GAMM</name>
<dbReference type="NCBIfam" id="TIGR04408">
    <property type="entry name" value="LptG_lptG"/>
    <property type="match status" value="1"/>
</dbReference>
<evidence type="ECO:0000256" key="9">
    <source>
        <dbReference type="SAM" id="Phobius"/>
    </source>
</evidence>